<proteinExistence type="predicted"/>
<accession>A0AA38KVN0</accession>
<evidence type="ECO:0000313" key="3">
    <source>
        <dbReference type="Proteomes" id="UP000824469"/>
    </source>
</evidence>
<reference evidence="2 3" key="1">
    <citation type="journal article" date="2021" name="Nat. Plants">
        <title>The Taxus genome provides insights into paclitaxel biosynthesis.</title>
        <authorList>
            <person name="Xiong X."/>
            <person name="Gou J."/>
            <person name="Liao Q."/>
            <person name="Li Y."/>
            <person name="Zhou Q."/>
            <person name="Bi G."/>
            <person name="Li C."/>
            <person name="Du R."/>
            <person name="Wang X."/>
            <person name="Sun T."/>
            <person name="Guo L."/>
            <person name="Liang H."/>
            <person name="Lu P."/>
            <person name="Wu Y."/>
            <person name="Zhang Z."/>
            <person name="Ro D.K."/>
            <person name="Shang Y."/>
            <person name="Huang S."/>
            <person name="Yan J."/>
        </authorList>
    </citation>
    <scope>NUCLEOTIDE SEQUENCE [LARGE SCALE GENOMIC DNA]</scope>
    <source>
        <strain evidence="2">Ta-2019</strain>
    </source>
</reference>
<sequence>MDAKSLGKARIELGKYTKQVSHGRKDKAVSKSQVMEKQRGKTDLLELGQGKGIAERRCQTNGCRSKEPESMTMSSWLKDR</sequence>
<feature type="region of interest" description="Disordered" evidence="1">
    <location>
        <begin position="18"/>
        <end position="80"/>
    </location>
</feature>
<dbReference type="EMBL" id="JAHRHJ020000008">
    <property type="protein sequence ID" value="KAH9305962.1"/>
    <property type="molecule type" value="Genomic_DNA"/>
</dbReference>
<feature type="non-terminal residue" evidence="2">
    <location>
        <position position="80"/>
    </location>
</feature>
<feature type="compositionally biased region" description="Basic and acidic residues" evidence="1">
    <location>
        <begin position="26"/>
        <end position="44"/>
    </location>
</feature>
<dbReference type="Proteomes" id="UP000824469">
    <property type="component" value="Unassembled WGS sequence"/>
</dbReference>
<evidence type="ECO:0000313" key="2">
    <source>
        <dbReference type="EMBL" id="KAH9305962.1"/>
    </source>
</evidence>
<feature type="compositionally biased region" description="Polar residues" evidence="1">
    <location>
        <begin position="71"/>
        <end position="80"/>
    </location>
</feature>
<gene>
    <name evidence="2" type="ORF">KI387_010366</name>
</gene>
<feature type="compositionally biased region" description="Basic and acidic residues" evidence="1">
    <location>
        <begin position="53"/>
        <end position="69"/>
    </location>
</feature>
<name>A0AA38KVN0_TAXCH</name>
<comment type="caution">
    <text evidence="2">The sequence shown here is derived from an EMBL/GenBank/DDBJ whole genome shotgun (WGS) entry which is preliminary data.</text>
</comment>
<keyword evidence="3" id="KW-1185">Reference proteome</keyword>
<dbReference type="AlphaFoldDB" id="A0AA38KVN0"/>
<protein>
    <submittedName>
        <fullName evidence="2">Uncharacterized protein</fullName>
    </submittedName>
</protein>
<organism evidence="2 3">
    <name type="scientific">Taxus chinensis</name>
    <name type="common">Chinese yew</name>
    <name type="synonym">Taxus wallichiana var. chinensis</name>
    <dbReference type="NCBI Taxonomy" id="29808"/>
    <lineage>
        <taxon>Eukaryota</taxon>
        <taxon>Viridiplantae</taxon>
        <taxon>Streptophyta</taxon>
        <taxon>Embryophyta</taxon>
        <taxon>Tracheophyta</taxon>
        <taxon>Spermatophyta</taxon>
        <taxon>Pinopsida</taxon>
        <taxon>Pinidae</taxon>
        <taxon>Conifers II</taxon>
        <taxon>Cupressales</taxon>
        <taxon>Taxaceae</taxon>
        <taxon>Taxus</taxon>
    </lineage>
</organism>
<evidence type="ECO:0000256" key="1">
    <source>
        <dbReference type="SAM" id="MobiDB-lite"/>
    </source>
</evidence>